<dbReference type="KEGG" id="daur:Daura_14325"/>
<keyword evidence="1" id="KW-0560">Oxidoreductase</keyword>
<dbReference type="SUPFAM" id="SSF51905">
    <property type="entry name" value="FAD/NAD(P)-binding domain"/>
    <property type="match status" value="1"/>
</dbReference>
<feature type="domain" description="FAD-binding" evidence="3">
    <location>
        <begin position="277"/>
        <end position="339"/>
    </location>
</feature>
<name>A0A9Q9MLR7_9ACTN</name>
<dbReference type="RefSeq" id="WP_033362661.1">
    <property type="nucleotide sequence ID" value="NZ_CP073767.1"/>
</dbReference>
<dbReference type="InterPro" id="IPR036188">
    <property type="entry name" value="FAD/NAD-bd_sf"/>
</dbReference>
<sequence>MGTVTSAIVIGGGIAGPVAALALRKAGIAVTVFEGHDGFADGVGGALSIAPNGRTALAAVDADHVVERVGTPMSGMVMQSWTGKRLAEFGSFDDLPPMQLVWRHELYRALYDEAVSRGIRIAHGKRLVGLRGGVAEFADGSTAEADVVIGADGIRSTVRRLIDPAAPAPRYVGLLGFGARCSGDGVPPTGDKMHLVFGRRAFFGYQVTGGGDGGWFVNLPSRDPSYGAGRTPAEWLPVLADAFAGDRVPAVELIRRTDPADLVVTGGLEDIPSVPVWHRDRAVLIGDAAHPTSPSSGQGASLAAESAVQLALCLRDLPVPAAFAAYEQLRRARVERVIAAAARTNSDKAAGPVARVLRDLLMPTAMRLLNNPEKWRWQFDHPIDWSATVTTPVPARV</sequence>
<dbReference type="InterPro" id="IPR002938">
    <property type="entry name" value="FAD-bd"/>
</dbReference>
<dbReference type="Proteomes" id="UP001058003">
    <property type="component" value="Chromosome"/>
</dbReference>
<dbReference type="Gene3D" id="3.50.50.60">
    <property type="entry name" value="FAD/NAD(P)-binding domain"/>
    <property type="match status" value="1"/>
</dbReference>
<dbReference type="GO" id="GO:0004497">
    <property type="term" value="F:monooxygenase activity"/>
    <property type="evidence" value="ECO:0007669"/>
    <property type="project" value="UniProtKB-KW"/>
</dbReference>
<evidence type="ECO:0000313" key="4">
    <source>
        <dbReference type="EMBL" id="UWZ57236.1"/>
    </source>
</evidence>
<proteinExistence type="predicted"/>
<reference evidence="4" key="1">
    <citation type="submission" date="2021-04" db="EMBL/GenBank/DDBJ databases">
        <title>Dactylosporangium aurantiacum NRRL B-8018 full assembly.</title>
        <authorList>
            <person name="Hartkoorn R.C."/>
            <person name="Beaudoing E."/>
            <person name="Hot D."/>
        </authorList>
    </citation>
    <scope>NUCLEOTIDE SEQUENCE</scope>
    <source>
        <strain evidence="4">NRRL B-8018</strain>
    </source>
</reference>
<dbReference type="AlphaFoldDB" id="A0A9Q9MLR7"/>
<keyword evidence="5" id="KW-1185">Reference proteome</keyword>
<dbReference type="PANTHER" id="PTHR13789">
    <property type="entry name" value="MONOOXYGENASE"/>
    <property type="match status" value="1"/>
</dbReference>
<evidence type="ECO:0000256" key="2">
    <source>
        <dbReference type="ARBA" id="ARBA00023033"/>
    </source>
</evidence>
<evidence type="ECO:0000256" key="1">
    <source>
        <dbReference type="ARBA" id="ARBA00023002"/>
    </source>
</evidence>
<organism evidence="4 5">
    <name type="scientific">Dactylosporangium aurantiacum</name>
    <dbReference type="NCBI Taxonomy" id="35754"/>
    <lineage>
        <taxon>Bacteria</taxon>
        <taxon>Bacillati</taxon>
        <taxon>Actinomycetota</taxon>
        <taxon>Actinomycetes</taxon>
        <taxon>Micromonosporales</taxon>
        <taxon>Micromonosporaceae</taxon>
        <taxon>Dactylosporangium</taxon>
    </lineage>
</organism>
<dbReference type="OrthoDB" id="9782160at2"/>
<dbReference type="EMBL" id="CP073767">
    <property type="protein sequence ID" value="UWZ57236.1"/>
    <property type="molecule type" value="Genomic_DNA"/>
</dbReference>
<evidence type="ECO:0000313" key="5">
    <source>
        <dbReference type="Proteomes" id="UP001058003"/>
    </source>
</evidence>
<protein>
    <submittedName>
        <fullName evidence="4">FAD-dependent monooxygenase</fullName>
    </submittedName>
</protein>
<gene>
    <name evidence="4" type="ORF">Daura_14325</name>
</gene>
<dbReference type="InterPro" id="IPR050493">
    <property type="entry name" value="FAD-dep_Monooxygenase_BioMet"/>
</dbReference>
<dbReference type="Pfam" id="PF01494">
    <property type="entry name" value="FAD_binding_3"/>
    <property type="match status" value="2"/>
</dbReference>
<dbReference type="GO" id="GO:0071949">
    <property type="term" value="F:FAD binding"/>
    <property type="evidence" value="ECO:0007669"/>
    <property type="project" value="InterPro"/>
</dbReference>
<dbReference type="PANTHER" id="PTHR13789:SF309">
    <property type="entry name" value="PUTATIVE (AFU_ORTHOLOGUE AFUA_6G14510)-RELATED"/>
    <property type="match status" value="1"/>
</dbReference>
<dbReference type="PRINTS" id="PR00420">
    <property type="entry name" value="RNGMNOXGNASE"/>
</dbReference>
<accession>A0A9Q9MLR7</accession>
<feature type="domain" description="FAD-binding" evidence="3">
    <location>
        <begin position="5"/>
        <end position="163"/>
    </location>
</feature>
<evidence type="ECO:0000259" key="3">
    <source>
        <dbReference type="Pfam" id="PF01494"/>
    </source>
</evidence>
<keyword evidence="2 4" id="KW-0503">Monooxygenase</keyword>